<gene>
    <name evidence="3" type="ORF">BEN47_10895</name>
</gene>
<dbReference type="Pfam" id="PF01609">
    <property type="entry name" value="DDE_Tnp_1"/>
    <property type="match status" value="1"/>
</dbReference>
<dbReference type="NCBIfam" id="NF033580">
    <property type="entry name" value="transpos_IS5_3"/>
    <property type="match status" value="1"/>
</dbReference>
<keyword evidence="4" id="KW-1185">Reference proteome</keyword>
<evidence type="ECO:0000313" key="4">
    <source>
        <dbReference type="Proteomes" id="UP000176294"/>
    </source>
</evidence>
<feature type="domain" description="Transposase IS4-like" evidence="1">
    <location>
        <begin position="93"/>
        <end position="245"/>
    </location>
</feature>
<proteinExistence type="predicted"/>
<name>A0A1G1T975_9BACT</name>
<dbReference type="InterPro" id="IPR002559">
    <property type="entry name" value="Transposase_11"/>
</dbReference>
<dbReference type="AlphaFoldDB" id="A0A1G1T975"/>
<dbReference type="PANTHER" id="PTHR30007">
    <property type="entry name" value="PHP DOMAIN PROTEIN"/>
    <property type="match status" value="1"/>
</dbReference>
<evidence type="ECO:0000313" key="3">
    <source>
        <dbReference type="EMBL" id="OGX87427.1"/>
    </source>
</evidence>
<dbReference type="Pfam" id="PF13340">
    <property type="entry name" value="DUF4096"/>
    <property type="match status" value="1"/>
</dbReference>
<dbReference type="Proteomes" id="UP000176294">
    <property type="component" value="Unassembled WGS sequence"/>
</dbReference>
<dbReference type="STRING" id="1908237.BEN47_10895"/>
<dbReference type="OrthoDB" id="1270539at2"/>
<reference evidence="3 4" key="1">
    <citation type="submission" date="2016-08" db="EMBL/GenBank/DDBJ databases">
        <title>Hymenobacter coccineus sp. nov., Hymenobacter lapidarius sp. nov. and Hymenobacter glacialis sp. nov., isolated from Antarctic soil.</title>
        <authorList>
            <person name="Sedlacek I."/>
            <person name="Kralova S."/>
            <person name="Kyrova K."/>
            <person name="Maslanova I."/>
            <person name="Stankova E."/>
            <person name="Vrbovska V."/>
            <person name="Nemec M."/>
            <person name="Bartak M."/>
            <person name="Svec P."/>
            <person name="Busse H.-J."/>
            <person name="Pantucek R."/>
        </authorList>
    </citation>
    <scope>NUCLEOTIDE SEQUENCE [LARGE SCALE GENOMIC DNA]</scope>
    <source>
        <strain evidence="3 4">CCM 8643</strain>
    </source>
</reference>
<sequence length="255" mass="29255">MYETDLTDFQWQVIEEILPDTRRRKHSLRLIVNALLYLTKSGCQWRLLPREFPAFPLVYYYFRRWQADGRWAQLNQALVRRHRQRAAPSRQPSPSVAVLDAQSIKYSERGVPAKGFDGHKKIQGRKCQLVVDTGGWLLAAHVGPAHENDRVGGQAVLEKLHQQGFERLALVLADAGYGGQHLAEWTRAHCGWRLETAPGLVGSGGFTPAPTRWVVERSISWLHWDRRLSRDYECETSSAEVILLLCSIRRLICKF</sequence>
<evidence type="ECO:0000259" key="1">
    <source>
        <dbReference type="Pfam" id="PF01609"/>
    </source>
</evidence>
<dbReference type="PANTHER" id="PTHR30007:SF0">
    <property type="entry name" value="TRANSPOSASE"/>
    <property type="match status" value="1"/>
</dbReference>
<feature type="domain" description="Insertion element IS402-like" evidence="2">
    <location>
        <begin position="6"/>
        <end position="74"/>
    </location>
</feature>
<dbReference type="EMBL" id="MDZB01000089">
    <property type="protein sequence ID" value="OGX87427.1"/>
    <property type="molecule type" value="Genomic_DNA"/>
</dbReference>
<protein>
    <submittedName>
        <fullName evidence="3">Uncharacterized protein</fullName>
    </submittedName>
</protein>
<comment type="caution">
    <text evidence="3">The sequence shown here is derived from an EMBL/GenBank/DDBJ whole genome shotgun (WGS) entry which is preliminary data.</text>
</comment>
<organism evidence="3 4">
    <name type="scientific">Hymenobacter lapidarius</name>
    <dbReference type="NCBI Taxonomy" id="1908237"/>
    <lineage>
        <taxon>Bacteria</taxon>
        <taxon>Pseudomonadati</taxon>
        <taxon>Bacteroidota</taxon>
        <taxon>Cytophagia</taxon>
        <taxon>Cytophagales</taxon>
        <taxon>Hymenobacteraceae</taxon>
        <taxon>Hymenobacter</taxon>
    </lineage>
</organism>
<dbReference type="GO" id="GO:0003677">
    <property type="term" value="F:DNA binding"/>
    <property type="evidence" value="ECO:0007669"/>
    <property type="project" value="InterPro"/>
</dbReference>
<dbReference type="GO" id="GO:0006313">
    <property type="term" value="P:DNA transposition"/>
    <property type="evidence" value="ECO:0007669"/>
    <property type="project" value="InterPro"/>
</dbReference>
<accession>A0A1G1T975</accession>
<evidence type="ECO:0000259" key="2">
    <source>
        <dbReference type="Pfam" id="PF13340"/>
    </source>
</evidence>
<dbReference type="InterPro" id="IPR025161">
    <property type="entry name" value="IS402-like_dom"/>
</dbReference>
<dbReference type="RefSeq" id="WP_070726089.1">
    <property type="nucleotide sequence ID" value="NZ_MDZB01000089.1"/>
</dbReference>
<dbReference type="GO" id="GO:0004803">
    <property type="term" value="F:transposase activity"/>
    <property type="evidence" value="ECO:0007669"/>
    <property type="project" value="InterPro"/>
</dbReference>